<feature type="domain" description="RNA-binding S4" evidence="6">
    <location>
        <begin position="14"/>
        <end position="77"/>
    </location>
</feature>
<dbReference type="GO" id="GO:0043023">
    <property type="term" value="F:ribosomal large subunit binding"/>
    <property type="evidence" value="ECO:0007669"/>
    <property type="project" value="InterPro"/>
</dbReference>
<dbReference type="PIRSF" id="PIRSF016821">
    <property type="entry name" value="HSP15"/>
    <property type="match status" value="1"/>
</dbReference>
<evidence type="ECO:0000256" key="5">
    <source>
        <dbReference type="SAM" id="MobiDB-lite"/>
    </source>
</evidence>
<comment type="similarity">
    <text evidence="1">Belongs to the HSP15 family.</text>
</comment>
<feature type="region of interest" description="Disordered" evidence="5">
    <location>
        <begin position="90"/>
        <end position="133"/>
    </location>
</feature>
<dbReference type="InterPro" id="IPR036986">
    <property type="entry name" value="S4_RNA-bd_sf"/>
</dbReference>
<comment type="caution">
    <text evidence="7">The sequence shown here is derived from an EMBL/GenBank/DDBJ whole genome shotgun (WGS) entry which is preliminary data.</text>
</comment>
<dbReference type="SMART" id="SM00363">
    <property type="entry name" value="S4"/>
    <property type="match status" value="1"/>
</dbReference>
<accession>A0A9X1QRA1</accession>
<evidence type="ECO:0000256" key="3">
    <source>
        <dbReference type="ARBA" id="ARBA00023125"/>
    </source>
</evidence>
<dbReference type="InterPro" id="IPR002942">
    <property type="entry name" value="S4_RNA-bd"/>
</dbReference>
<sequence length="133" mass="14833">MGENVNENAQQAPVRVDAWVWAVRLLKTRTAAAQACRAGHVKVNGESVKPAQLVVPGDRVRVWANHREVDVEVVSTPRKRVGAPVARTCYVDHTPPPPPKELFAAVPVRDRGSGRPTKRERRELDRLRGYRSS</sequence>
<evidence type="ECO:0000256" key="4">
    <source>
        <dbReference type="PROSITE-ProRule" id="PRU00182"/>
    </source>
</evidence>
<organism evidence="7 8">
    <name type="scientific">Corynebacterium uropygiale</name>
    <dbReference type="NCBI Taxonomy" id="1775911"/>
    <lineage>
        <taxon>Bacteria</taxon>
        <taxon>Bacillati</taxon>
        <taxon>Actinomycetota</taxon>
        <taxon>Actinomycetes</taxon>
        <taxon>Mycobacteriales</taxon>
        <taxon>Corynebacteriaceae</taxon>
        <taxon>Corynebacterium</taxon>
    </lineage>
</organism>
<dbReference type="Pfam" id="PF01479">
    <property type="entry name" value="S4"/>
    <property type="match status" value="1"/>
</dbReference>
<dbReference type="AlphaFoldDB" id="A0A9X1QRA1"/>
<keyword evidence="3" id="KW-0238">DNA-binding</keyword>
<dbReference type="SUPFAM" id="SSF55174">
    <property type="entry name" value="Alpha-L RNA-binding motif"/>
    <property type="match status" value="1"/>
</dbReference>
<evidence type="ECO:0000259" key="6">
    <source>
        <dbReference type="SMART" id="SM00363"/>
    </source>
</evidence>
<dbReference type="Proteomes" id="UP001139336">
    <property type="component" value="Unassembled WGS sequence"/>
</dbReference>
<keyword evidence="2 4" id="KW-0694">RNA-binding</keyword>
<proteinExistence type="inferred from homology"/>
<name>A0A9X1QRA1_9CORY</name>
<evidence type="ECO:0000256" key="1">
    <source>
        <dbReference type="ARBA" id="ARBA00008396"/>
    </source>
</evidence>
<protein>
    <submittedName>
        <fullName evidence="7">RNA-binding S4 domain-containing protein</fullName>
    </submittedName>
</protein>
<feature type="compositionally biased region" description="Basic and acidic residues" evidence="5">
    <location>
        <begin position="120"/>
        <end position="133"/>
    </location>
</feature>
<dbReference type="GO" id="GO:0034605">
    <property type="term" value="P:cellular response to heat"/>
    <property type="evidence" value="ECO:0007669"/>
    <property type="project" value="InterPro"/>
</dbReference>
<dbReference type="InterPro" id="IPR025708">
    <property type="entry name" value="HSP15"/>
</dbReference>
<evidence type="ECO:0000256" key="2">
    <source>
        <dbReference type="ARBA" id="ARBA00022884"/>
    </source>
</evidence>
<evidence type="ECO:0000313" key="7">
    <source>
        <dbReference type="EMBL" id="MCF4006313.1"/>
    </source>
</evidence>
<dbReference type="PROSITE" id="PS50889">
    <property type="entry name" value="S4"/>
    <property type="match status" value="1"/>
</dbReference>
<dbReference type="EMBL" id="JAKGSI010000002">
    <property type="protein sequence ID" value="MCF4006313.1"/>
    <property type="molecule type" value="Genomic_DNA"/>
</dbReference>
<dbReference type="GO" id="GO:0003727">
    <property type="term" value="F:single-stranded RNA binding"/>
    <property type="evidence" value="ECO:0007669"/>
    <property type="project" value="InterPro"/>
</dbReference>
<keyword evidence="8" id="KW-1185">Reference proteome</keyword>
<gene>
    <name evidence="7" type="ORF">L1O03_03850</name>
</gene>
<dbReference type="RefSeq" id="WP_236118124.1">
    <property type="nucleotide sequence ID" value="NZ_JAKGSI010000002.1"/>
</dbReference>
<evidence type="ECO:0000313" key="8">
    <source>
        <dbReference type="Proteomes" id="UP001139336"/>
    </source>
</evidence>
<dbReference type="CDD" id="cd00165">
    <property type="entry name" value="S4"/>
    <property type="match status" value="1"/>
</dbReference>
<dbReference type="GO" id="GO:0003677">
    <property type="term" value="F:DNA binding"/>
    <property type="evidence" value="ECO:0007669"/>
    <property type="project" value="UniProtKB-KW"/>
</dbReference>
<dbReference type="Gene3D" id="3.10.290.10">
    <property type="entry name" value="RNA-binding S4 domain"/>
    <property type="match status" value="1"/>
</dbReference>
<reference evidence="7" key="1">
    <citation type="submission" date="2022-01" db="EMBL/GenBank/DDBJ databases">
        <title>Corynebacterium sp. nov isolated from isolated from the feces of the greater white-fronted geese (Anser albifrons) at Poyang Lake, PR China.</title>
        <authorList>
            <person name="Liu Q."/>
        </authorList>
    </citation>
    <scope>NUCLEOTIDE SEQUENCE</scope>
    <source>
        <strain evidence="7">JCM 32435</strain>
    </source>
</reference>